<organism evidence="3 4">
    <name type="scientific">Hermanssonia centrifuga</name>
    <dbReference type="NCBI Taxonomy" id="98765"/>
    <lineage>
        <taxon>Eukaryota</taxon>
        <taxon>Fungi</taxon>
        <taxon>Dikarya</taxon>
        <taxon>Basidiomycota</taxon>
        <taxon>Agaricomycotina</taxon>
        <taxon>Agaricomycetes</taxon>
        <taxon>Polyporales</taxon>
        <taxon>Meruliaceae</taxon>
        <taxon>Hermanssonia</taxon>
    </lineage>
</organism>
<proteinExistence type="predicted"/>
<sequence length="917" mass="102659">MPEHSPPPGESPPGSEPEGLPPDKEATKEGRGSTPMRPSCEVMRDHKTDSVHPFVQQDLEDTLREVSVDTWIEAVLGVPSGRINEWATLIKKLGWFRDRTIERALTDYARPAQESGIYKPFARIANQILELAKGALPGVGASYPIADIKVVVNDPISIERIPEHGELGAFRKPDLLFVRGSQKDLSGGTGARVRWVDILAFMEFKLDHKEQLLETLNTCRDDRGLSTINSKYVKPSKPKKNTKSAAPKRRPARTVKVALVSFDGGTSGPSSAGSKRSIDDVLDGDTDRPRGSSKKQKTDSSNVETIRKNVQLQAGGYALELASCTYGTRVFSLGSIVRDDKMSLWYYDASGYVRTEESVSVMKDFEKFAAIMVAFACGEPKHWGALPDVISPPSSAPYPASFPPPSLKGHSLEMVPPDTVEPVKVTLGKPVFTQYGLVGRRTFLYRIKTNTVVAQTPLVIKFSYQVISRKREQDLVEVARKAGVQHIPKVHMWRDLWKLSEGARAIFHGDKKGVYEDRMLRALVYTRYIPLKVLFKTAWHLIPHMAEQILDCKHVHMSRLLPKVANNVISSVGLHDLRFKANMLHRDISANNVMFEVRDGAVKFIVIDFDLAAMVDSNGEPLAAPSAKHRTGTLPFMSYELLDDMARLKLPGHRRIVHRLRHDFESLFYLCLYCIFAMVEVEDAKIKADMATQLKDWEDLTYDSIASRKHRLCTDIERMGTLVLPVSCEALRPWFYGWVTVFQRADSAMSNYKNQVRLAQWYKDESFSSFDLDTLQGTITRDKIKQSLGFFYDRPLAPEDLQVANIPGLGKKIEAYMDDDEDLAEQSGHVQGQSVVAKKAKPPRKPRSTTKVKKVEVAKKKTVQKTVVASKKTTTAELVSPIRKQTQKPKRGVRTLAAATRSMTTRSMQKGALAKAK</sequence>
<gene>
    <name evidence="3" type="ORF">PHLCEN_2v90</name>
</gene>
<feature type="compositionally biased region" description="Pro residues" evidence="1">
    <location>
        <begin position="1"/>
        <end position="15"/>
    </location>
</feature>
<dbReference type="EMBL" id="MLYV02000008">
    <property type="protein sequence ID" value="PSS38059.1"/>
    <property type="molecule type" value="Genomic_DNA"/>
</dbReference>
<dbReference type="InterPro" id="IPR040976">
    <property type="entry name" value="Pkinase_fungal"/>
</dbReference>
<protein>
    <recommendedName>
        <fullName evidence="2">Fungal-type protein kinase domain-containing protein</fullName>
    </recommendedName>
</protein>
<dbReference type="Proteomes" id="UP000186601">
    <property type="component" value="Unassembled WGS sequence"/>
</dbReference>
<dbReference type="PANTHER" id="PTHR38248:SF2">
    <property type="entry name" value="FUNK1 11"/>
    <property type="match status" value="1"/>
</dbReference>
<evidence type="ECO:0000256" key="1">
    <source>
        <dbReference type="SAM" id="MobiDB-lite"/>
    </source>
</evidence>
<feature type="region of interest" description="Disordered" evidence="1">
    <location>
        <begin position="1"/>
        <end position="40"/>
    </location>
</feature>
<evidence type="ECO:0000259" key="2">
    <source>
        <dbReference type="Pfam" id="PF17667"/>
    </source>
</evidence>
<feature type="compositionally biased region" description="Basic and acidic residues" evidence="1">
    <location>
        <begin position="21"/>
        <end position="31"/>
    </location>
</feature>
<reference evidence="3 4" key="1">
    <citation type="submission" date="2018-02" db="EMBL/GenBank/DDBJ databases">
        <title>Genome sequence of the basidiomycete white-rot fungus Phlebia centrifuga.</title>
        <authorList>
            <person name="Granchi Z."/>
            <person name="Peng M."/>
            <person name="de Vries R.P."/>
            <person name="Hilden K."/>
            <person name="Makela M.R."/>
            <person name="Grigoriev I."/>
            <person name="Riley R."/>
        </authorList>
    </citation>
    <scope>NUCLEOTIDE SEQUENCE [LARGE SCALE GENOMIC DNA]</scope>
    <source>
        <strain evidence="3 4">FBCC195</strain>
    </source>
</reference>
<feature type="domain" description="Fungal-type protein kinase" evidence="2">
    <location>
        <begin position="573"/>
        <end position="673"/>
    </location>
</feature>
<dbReference type="OrthoDB" id="5584477at2759"/>
<dbReference type="InterPro" id="IPR008266">
    <property type="entry name" value="Tyr_kinase_AS"/>
</dbReference>
<dbReference type="GO" id="GO:0004672">
    <property type="term" value="F:protein kinase activity"/>
    <property type="evidence" value="ECO:0007669"/>
    <property type="project" value="InterPro"/>
</dbReference>
<dbReference type="PANTHER" id="PTHR38248">
    <property type="entry name" value="FUNK1 6"/>
    <property type="match status" value="1"/>
</dbReference>
<feature type="compositionally biased region" description="Basic residues" evidence="1">
    <location>
        <begin position="838"/>
        <end position="852"/>
    </location>
</feature>
<name>A0A2R6S7A3_9APHY</name>
<evidence type="ECO:0000313" key="3">
    <source>
        <dbReference type="EMBL" id="PSS38059.1"/>
    </source>
</evidence>
<feature type="region of interest" description="Disordered" evidence="1">
    <location>
        <begin position="227"/>
        <end position="303"/>
    </location>
</feature>
<dbReference type="Pfam" id="PF17667">
    <property type="entry name" value="Pkinase_fungal"/>
    <property type="match status" value="2"/>
</dbReference>
<accession>A0A2R6S7A3</accession>
<feature type="domain" description="Fungal-type protein kinase" evidence="2">
    <location>
        <begin position="326"/>
        <end position="492"/>
    </location>
</feature>
<dbReference type="InterPro" id="IPR011009">
    <property type="entry name" value="Kinase-like_dom_sf"/>
</dbReference>
<dbReference type="SUPFAM" id="SSF56112">
    <property type="entry name" value="Protein kinase-like (PK-like)"/>
    <property type="match status" value="1"/>
</dbReference>
<evidence type="ECO:0000313" key="4">
    <source>
        <dbReference type="Proteomes" id="UP000186601"/>
    </source>
</evidence>
<feature type="region of interest" description="Disordered" evidence="1">
    <location>
        <begin position="827"/>
        <end position="853"/>
    </location>
</feature>
<keyword evidence="4" id="KW-1185">Reference proteome</keyword>
<comment type="caution">
    <text evidence="3">The sequence shown here is derived from an EMBL/GenBank/DDBJ whole genome shotgun (WGS) entry which is preliminary data.</text>
</comment>
<feature type="compositionally biased region" description="Basic residues" evidence="1">
    <location>
        <begin position="234"/>
        <end position="253"/>
    </location>
</feature>
<dbReference type="PROSITE" id="PS00109">
    <property type="entry name" value="PROTEIN_KINASE_TYR"/>
    <property type="match status" value="1"/>
</dbReference>
<dbReference type="Gene3D" id="1.10.510.10">
    <property type="entry name" value="Transferase(Phosphotransferase) domain 1"/>
    <property type="match status" value="1"/>
</dbReference>
<dbReference type="AlphaFoldDB" id="A0A2R6S7A3"/>